<comment type="caution">
    <text evidence="2">The sequence shown here is derived from an EMBL/GenBank/DDBJ whole genome shotgun (WGS) entry which is preliminary data.</text>
</comment>
<dbReference type="Proteomes" id="UP001642540">
    <property type="component" value="Unassembled WGS sequence"/>
</dbReference>
<evidence type="ECO:0000313" key="2">
    <source>
        <dbReference type="EMBL" id="CAL8070863.1"/>
    </source>
</evidence>
<name>A0ABP1PMA5_9HEXA</name>
<sequence>MKSLVLSAAVAILATVVLLEGTAAATRPAIKQDISELTNVERLLLRLTHPEVYNVWFPKSGSKAPGINSEYTLFDFLNIDFPIVAMQLSKSGSIVSQSALRI</sequence>
<evidence type="ECO:0000313" key="3">
    <source>
        <dbReference type="Proteomes" id="UP001642540"/>
    </source>
</evidence>
<feature type="signal peptide" evidence="1">
    <location>
        <begin position="1"/>
        <end position="24"/>
    </location>
</feature>
<gene>
    <name evidence="2" type="ORF">ODALV1_LOCUS1460</name>
</gene>
<keyword evidence="1" id="KW-0732">Signal</keyword>
<evidence type="ECO:0000256" key="1">
    <source>
        <dbReference type="SAM" id="SignalP"/>
    </source>
</evidence>
<keyword evidence="3" id="KW-1185">Reference proteome</keyword>
<feature type="chain" id="PRO_5046452525" evidence="1">
    <location>
        <begin position="25"/>
        <end position="102"/>
    </location>
</feature>
<protein>
    <submittedName>
        <fullName evidence="2">Uncharacterized protein</fullName>
    </submittedName>
</protein>
<reference evidence="2 3" key="1">
    <citation type="submission" date="2024-08" db="EMBL/GenBank/DDBJ databases">
        <authorList>
            <person name="Cucini C."/>
            <person name="Frati F."/>
        </authorList>
    </citation>
    <scope>NUCLEOTIDE SEQUENCE [LARGE SCALE GENOMIC DNA]</scope>
</reference>
<proteinExistence type="predicted"/>
<accession>A0ABP1PMA5</accession>
<organism evidence="2 3">
    <name type="scientific">Orchesella dallaii</name>
    <dbReference type="NCBI Taxonomy" id="48710"/>
    <lineage>
        <taxon>Eukaryota</taxon>
        <taxon>Metazoa</taxon>
        <taxon>Ecdysozoa</taxon>
        <taxon>Arthropoda</taxon>
        <taxon>Hexapoda</taxon>
        <taxon>Collembola</taxon>
        <taxon>Entomobryomorpha</taxon>
        <taxon>Entomobryoidea</taxon>
        <taxon>Orchesellidae</taxon>
        <taxon>Orchesellinae</taxon>
        <taxon>Orchesella</taxon>
    </lineage>
</organism>
<dbReference type="EMBL" id="CAXLJM020000004">
    <property type="protein sequence ID" value="CAL8070863.1"/>
    <property type="molecule type" value="Genomic_DNA"/>
</dbReference>